<dbReference type="GO" id="GO:0050660">
    <property type="term" value="F:flavin adenine dinucleotide binding"/>
    <property type="evidence" value="ECO:0007669"/>
    <property type="project" value="InterPro"/>
</dbReference>
<evidence type="ECO:0000256" key="14">
    <source>
        <dbReference type="RuleBase" id="RU365040"/>
    </source>
</evidence>
<dbReference type="Proteomes" id="UP000825935">
    <property type="component" value="Chromosome 3"/>
</dbReference>
<dbReference type="OrthoDB" id="5956163at2759"/>
<comment type="subunit">
    <text evidence="2">Homodimer.</text>
</comment>
<evidence type="ECO:0000256" key="5">
    <source>
        <dbReference type="ARBA" id="ARBA00022857"/>
    </source>
</evidence>
<dbReference type="PANTHER" id="PTHR42737">
    <property type="entry name" value="GLUTATHIONE REDUCTASE"/>
    <property type="match status" value="1"/>
</dbReference>
<reference evidence="17" key="1">
    <citation type="submission" date="2021-08" db="EMBL/GenBank/DDBJ databases">
        <title>WGS assembly of Ceratopteris richardii.</title>
        <authorList>
            <person name="Marchant D.B."/>
            <person name="Chen G."/>
            <person name="Jenkins J."/>
            <person name="Shu S."/>
            <person name="Leebens-Mack J."/>
            <person name="Grimwood J."/>
            <person name="Schmutz J."/>
            <person name="Soltis P."/>
            <person name="Soltis D."/>
            <person name="Chen Z.-H."/>
        </authorList>
    </citation>
    <scope>NUCLEOTIDE SEQUENCE</scope>
    <source>
        <strain evidence="17">Whitten #5841</strain>
        <tissue evidence="17">Leaf</tissue>
    </source>
</reference>
<evidence type="ECO:0000313" key="18">
    <source>
        <dbReference type="Proteomes" id="UP000825935"/>
    </source>
</evidence>
<dbReference type="Pfam" id="PF07992">
    <property type="entry name" value="Pyr_redox_2"/>
    <property type="match status" value="1"/>
</dbReference>
<keyword evidence="7" id="KW-1015">Disulfide bond</keyword>
<dbReference type="GO" id="GO:0045454">
    <property type="term" value="P:cell redox homeostasis"/>
    <property type="evidence" value="ECO:0007669"/>
    <property type="project" value="InterPro"/>
</dbReference>
<dbReference type="EMBL" id="CM035408">
    <property type="protein sequence ID" value="KAH7442433.1"/>
    <property type="molecule type" value="Genomic_DNA"/>
</dbReference>
<keyword evidence="11" id="KW-0547">Nucleotide-binding</keyword>
<evidence type="ECO:0000259" key="16">
    <source>
        <dbReference type="Pfam" id="PF07992"/>
    </source>
</evidence>
<dbReference type="OMA" id="HPTCGEI"/>
<evidence type="ECO:0000256" key="1">
    <source>
        <dbReference type="ARBA" id="ARBA00007532"/>
    </source>
</evidence>
<comment type="similarity">
    <text evidence="1 13">Belongs to the class-I pyridine nucleotide-disulfide oxidoreductase family.</text>
</comment>
<feature type="disulfide bond" description="Redox-active" evidence="12">
    <location>
        <begin position="128"/>
        <end position="133"/>
    </location>
</feature>
<evidence type="ECO:0000256" key="3">
    <source>
        <dbReference type="ARBA" id="ARBA00022630"/>
    </source>
</evidence>
<evidence type="ECO:0000256" key="11">
    <source>
        <dbReference type="PIRSR" id="PIRSR000350-3"/>
    </source>
</evidence>
<feature type="domain" description="FAD/NAD(P)-binding" evidence="16">
    <location>
        <begin position="83"/>
        <end position="404"/>
    </location>
</feature>
<dbReference type="InterPro" id="IPR023753">
    <property type="entry name" value="FAD/NAD-binding_dom"/>
</dbReference>
<dbReference type="PRINTS" id="PR00411">
    <property type="entry name" value="PNDRDTASEI"/>
</dbReference>
<dbReference type="FunFam" id="3.50.50.60:FF:000051">
    <property type="entry name" value="Glutathione reductase"/>
    <property type="match status" value="1"/>
</dbReference>
<name>A0A8T2V921_CERRI</name>
<keyword evidence="8 13" id="KW-0676">Redox-active center</keyword>
<evidence type="ECO:0000256" key="6">
    <source>
        <dbReference type="ARBA" id="ARBA00023002"/>
    </source>
</evidence>
<dbReference type="AlphaFoldDB" id="A0A8T2V921"/>
<evidence type="ECO:0000256" key="12">
    <source>
        <dbReference type="PIRSR" id="PIRSR000350-4"/>
    </source>
</evidence>
<evidence type="ECO:0000256" key="8">
    <source>
        <dbReference type="ARBA" id="ARBA00023284"/>
    </source>
</evidence>
<evidence type="ECO:0000259" key="15">
    <source>
        <dbReference type="Pfam" id="PF02852"/>
    </source>
</evidence>
<protein>
    <recommendedName>
        <fullName evidence="14">Glutathione reductase</fullName>
        <shortName evidence="14">GRase</shortName>
        <ecNumber evidence="14">1.8.1.7</ecNumber>
    </recommendedName>
</protein>
<dbReference type="GO" id="GO:0050661">
    <property type="term" value="F:NADP binding"/>
    <property type="evidence" value="ECO:0007669"/>
    <property type="project" value="InterPro"/>
</dbReference>
<evidence type="ECO:0000256" key="13">
    <source>
        <dbReference type="RuleBase" id="RU003691"/>
    </source>
</evidence>
<dbReference type="InterPro" id="IPR012999">
    <property type="entry name" value="Pyr_OxRdtase_I_AS"/>
</dbReference>
<dbReference type="GO" id="GO:0004362">
    <property type="term" value="F:glutathione-disulfide reductase (NADPH) activity"/>
    <property type="evidence" value="ECO:0007669"/>
    <property type="project" value="UniProtKB-EC"/>
</dbReference>
<comment type="cofactor">
    <cofactor evidence="11">
        <name>FAD</name>
        <dbReference type="ChEBI" id="CHEBI:57692"/>
    </cofactor>
    <text evidence="11">Binds 1 FAD per subunit.</text>
</comment>
<dbReference type="GO" id="GO:0006749">
    <property type="term" value="P:glutathione metabolic process"/>
    <property type="evidence" value="ECO:0007669"/>
    <property type="project" value="InterPro"/>
</dbReference>
<dbReference type="InterPro" id="IPR006324">
    <property type="entry name" value="GSHR"/>
</dbReference>
<keyword evidence="11" id="KW-0520">NAD</keyword>
<dbReference type="Gene3D" id="3.30.390.30">
    <property type="match status" value="1"/>
</dbReference>
<feature type="binding site" evidence="11">
    <location>
        <position position="389"/>
    </location>
    <ligand>
        <name>FAD</name>
        <dbReference type="ChEBI" id="CHEBI:57692"/>
    </ligand>
</feature>
<proteinExistence type="inferred from homology"/>
<keyword evidence="4 11" id="KW-0274">FAD</keyword>
<feature type="binding site" evidence="11">
    <location>
        <position position="137"/>
    </location>
    <ligand>
        <name>FAD</name>
        <dbReference type="ChEBI" id="CHEBI:57692"/>
    </ligand>
</feature>
<dbReference type="InterPro" id="IPR046952">
    <property type="entry name" value="GSHR/TRXR-like"/>
</dbReference>
<comment type="function">
    <text evidence="14">Catalyzes the reduction of glutathione disulfide (GSSG) to reduced glutathione (GSH).</text>
</comment>
<dbReference type="PANTHER" id="PTHR42737:SF9">
    <property type="entry name" value="GLUTATHIONE REDUCTASE"/>
    <property type="match status" value="1"/>
</dbReference>
<dbReference type="EMBL" id="CM035408">
    <property type="protein sequence ID" value="KAH7442434.1"/>
    <property type="molecule type" value="Genomic_DNA"/>
</dbReference>
<accession>A0A8T2V921</accession>
<feature type="binding site" evidence="11">
    <location>
        <position position="348"/>
    </location>
    <ligand>
        <name>NAD(+)</name>
        <dbReference type="ChEBI" id="CHEBI:57540"/>
    </ligand>
</feature>
<evidence type="ECO:0000256" key="2">
    <source>
        <dbReference type="ARBA" id="ARBA00011738"/>
    </source>
</evidence>
<keyword evidence="3 13" id="KW-0285">Flavoprotein</keyword>
<dbReference type="InterPro" id="IPR016156">
    <property type="entry name" value="FAD/NAD-linked_Rdtase_dimer_sf"/>
</dbReference>
<dbReference type="GO" id="GO:0005739">
    <property type="term" value="C:mitochondrion"/>
    <property type="evidence" value="ECO:0007669"/>
    <property type="project" value="TreeGrafter"/>
</dbReference>
<comment type="caution">
    <text evidence="17">The sequence shown here is derived from an EMBL/GenBank/DDBJ whole genome shotgun (WGS) entry which is preliminary data.</text>
</comment>
<dbReference type="Pfam" id="PF02852">
    <property type="entry name" value="Pyr_redox_dim"/>
    <property type="match status" value="1"/>
</dbReference>
<dbReference type="PROSITE" id="PS00076">
    <property type="entry name" value="PYRIDINE_REDOX_1"/>
    <property type="match status" value="1"/>
</dbReference>
<evidence type="ECO:0000256" key="7">
    <source>
        <dbReference type="ARBA" id="ARBA00023157"/>
    </source>
</evidence>
<dbReference type="EC" id="1.8.1.7" evidence="14"/>
<evidence type="ECO:0000256" key="4">
    <source>
        <dbReference type="ARBA" id="ARBA00022827"/>
    </source>
</evidence>
<comment type="catalytic activity">
    <reaction evidence="9 14">
        <text>2 glutathione + NADP(+) = glutathione disulfide + NADPH + H(+)</text>
        <dbReference type="Rhea" id="RHEA:11740"/>
        <dbReference type="ChEBI" id="CHEBI:15378"/>
        <dbReference type="ChEBI" id="CHEBI:57783"/>
        <dbReference type="ChEBI" id="CHEBI:57925"/>
        <dbReference type="ChEBI" id="CHEBI:58297"/>
        <dbReference type="ChEBI" id="CHEBI:58349"/>
        <dbReference type="EC" id="1.8.1.7"/>
    </reaction>
</comment>
<gene>
    <name evidence="17" type="ORF">KP509_03G088200</name>
</gene>
<dbReference type="GO" id="GO:0034599">
    <property type="term" value="P:cellular response to oxidative stress"/>
    <property type="evidence" value="ECO:0007669"/>
    <property type="project" value="TreeGrafter"/>
</dbReference>
<keyword evidence="6 13" id="KW-0560">Oxidoreductase</keyword>
<dbReference type="InterPro" id="IPR036188">
    <property type="entry name" value="FAD/NAD-bd_sf"/>
</dbReference>
<organism evidence="17 18">
    <name type="scientific">Ceratopteris richardii</name>
    <name type="common">Triangle waterfern</name>
    <dbReference type="NCBI Taxonomy" id="49495"/>
    <lineage>
        <taxon>Eukaryota</taxon>
        <taxon>Viridiplantae</taxon>
        <taxon>Streptophyta</taxon>
        <taxon>Embryophyta</taxon>
        <taxon>Tracheophyta</taxon>
        <taxon>Polypodiopsida</taxon>
        <taxon>Polypodiidae</taxon>
        <taxon>Polypodiales</taxon>
        <taxon>Pteridineae</taxon>
        <taxon>Pteridaceae</taxon>
        <taxon>Parkerioideae</taxon>
        <taxon>Ceratopteris</taxon>
    </lineage>
</organism>
<keyword evidence="18" id="KW-1185">Reference proteome</keyword>
<evidence type="ECO:0000313" key="17">
    <source>
        <dbReference type="EMBL" id="KAH7442434.1"/>
    </source>
</evidence>
<keyword evidence="5 14" id="KW-0521">NADP</keyword>
<dbReference type="InterPro" id="IPR001100">
    <property type="entry name" value="Pyr_nuc-diS_OxRdtase"/>
</dbReference>
<feature type="binding site" evidence="11">
    <location>
        <position position="201"/>
    </location>
    <ligand>
        <name>FAD</name>
        <dbReference type="ChEBI" id="CHEBI:57692"/>
    </ligand>
</feature>
<sequence length="557" mass="59728">MAAARCAFAAASSFFGKYYLRRPLHSPRLISVSPWTCARTRPAVSPIPFHFSSWLIGERASSYSADTCNVSSVAADGSFDFELITIGAGSGGVRASRFAANLGAKVAVVELPFATISSDQTGGLGGTCVIRGCVPKKLLVYGSKFSHDIEESRGFGWSFESEPKHDWATLIAQKNAELRRLLGVYKNILSSAGVTIIEGRGKIVDKHTVEVNGKKYSAKRILLAVGGRAVVPDIPGKEFAITSDEALDLPSQPKKIGIVGGGYIALEFAGIFNGLGSEVHVFIRGNKVLRGYDEEIRDFLADQMTLRGINFHFEESPLAIEKSSDGLLSLRTNKGMERSFSHILFGTGRRPNTKNLGLEEAGVGLDENGAIVVDEYSRTNVDSIWAVGDVTNRVNLTPVALMEGGAFARTVFGGEDIKPDHVNVATAVFTQPPVGCVGLTEEKAIEKYGDIDVYTTNFRPMKATLSGLPDRTLMKIVVDATTDKVIGVHMCGDDCPEITQGIAIAVNAGVTKAQFDATVGIHPTSAEELVTMRTPTRKIRLKGTKVPEAVVGSSQIL</sequence>
<dbReference type="PIRSF" id="PIRSF000350">
    <property type="entry name" value="Mercury_reductase_MerA"/>
    <property type="match status" value="1"/>
</dbReference>
<dbReference type="Gene3D" id="3.50.50.60">
    <property type="entry name" value="FAD/NAD(P)-binding domain"/>
    <property type="match status" value="2"/>
</dbReference>
<dbReference type="SUPFAM" id="SSF55424">
    <property type="entry name" value="FAD/NAD-linked reductases, dimerisation (C-terminal) domain"/>
    <property type="match status" value="1"/>
</dbReference>
<dbReference type="NCBIfam" id="TIGR01424">
    <property type="entry name" value="gluta_reduc_2"/>
    <property type="match status" value="1"/>
</dbReference>
<evidence type="ECO:0000256" key="10">
    <source>
        <dbReference type="PIRSR" id="PIRSR000350-2"/>
    </source>
</evidence>
<feature type="domain" description="Pyridine nucleotide-disulphide oxidoreductase dimerisation" evidence="15">
    <location>
        <begin position="424"/>
        <end position="532"/>
    </location>
</feature>
<dbReference type="GO" id="GO:0005829">
    <property type="term" value="C:cytosol"/>
    <property type="evidence" value="ECO:0007669"/>
    <property type="project" value="TreeGrafter"/>
</dbReference>
<dbReference type="SUPFAM" id="SSF51905">
    <property type="entry name" value="FAD/NAD(P)-binding domain"/>
    <property type="match status" value="1"/>
</dbReference>
<feature type="active site" description="Proton acceptor" evidence="10">
    <location>
        <position position="522"/>
    </location>
</feature>
<feature type="binding site" evidence="11">
    <location>
        <begin position="260"/>
        <end position="267"/>
    </location>
    <ligand>
        <name>NAD(+)</name>
        <dbReference type="ChEBI" id="CHEBI:57540"/>
    </ligand>
</feature>
<evidence type="ECO:0000256" key="9">
    <source>
        <dbReference type="ARBA" id="ARBA00049142"/>
    </source>
</evidence>
<dbReference type="InterPro" id="IPR004099">
    <property type="entry name" value="Pyr_nucl-diS_OxRdtase_dimer"/>
</dbReference>
<dbReference type="NCBIfam" id="NF004776">
    <property type="entry name" value="PRK06116.1"/>
    <property type="match status" value="1"/>
</dbReference>
<dbReference type="PRINTS" id="PR00368">
    <property type="entry name" value="FADPNR"/>
</dbReference>